<dbReference type="InterPro" id="IPR013562">
    <property type="entry name" value="TmcA/NAT10_N"/>
</dbReference>
<dbReference type="CDD" id="cd04301">
    <property type="entry name" value="NAT_SF"/>
    <property type="match status" value="1"/>
</dbReference>
<comment type="caution">
    <text evidence="9">Lacks conserved residue(s) required for the propagation of feature annotation.</text>
</comment>
<keyword evidence="8 9" id="KW-0012">Acyltransferase</keyword>
<evidence type="ECO:0000256" key="7">
    <source>
        <dbReference type="ARBA" id="ARBA00022884"/>
    </source>
</evidence>
<dbReference type="Gene3D" id="3.40.630.30">
    <property type="match status" value="1"/>
</dbReference>
<dbReference type="InterPro" id="IPR027417">
    <property type="entry name" value="P-loop_NTPase"/>
</dbReference>
<dbReference type="GO" id="GO:0002101">
    <property type="term" value="P:tRNA wobble cytosine modification"/>
    <property type="evidence" value="ECO:0007669"/>
    <property type="project" value="UniProtKB-UniRule"/>
</dbReference>
<dbReference type="GO" id="GO:1904812">
    <property type="term" value="P:rRNA acetylation involved in maturation of SSU-rRNA"/>
    <property type="evidence" value="ECO:0007669"/>
    <property type="project" value="TreeGrafter"/>
</dbReference>
<reference evidence="10" key="1">
    <citation type="journal article" date="2015" name="BMC Genomics">
        <title>Genome mining reveals unlocked bioactive potential of marine Gram-negative bacteria.</title>
        <authorList>
            <person name="Machado H."/>
            <person name="Sonnenschein E.C."/>
            <person name="Melchiorsen J."/>
            <person name="Gram L."/>
        </authorList>
    </citation>
    <scope>NUCLEOTIDE SEQUENCE</scope>
    <source>
        <strain evidence="10">S2052</strain>
    </source>
</reference>
<dbReference type="GO" id="GO:0005737">
    <property type="term" value="C:cytoplasm"/>
    <property type="evidence" value="ECO:0007669"/>
    <property type="project" value="UniProtKB-SubCell"/>
</dbReference>
<dbReference type="GO" id="GO:0005524">
    <property type="term" value="F:ATP binding"/>
    <property type="evidence" value="ECO:0007669"/>
    <property type="project" value="UniProtKB-UniRule"/>
</dbReference>
<dbReference type="EC" id="2.3.1.193" evidence="9"/>
<sequence>MHNYFSQLIQSANNANHRFGVVLKGSVDWQSNTLSALKELFSNSAIYQLGGKSDDDNVHLVTFKQGQRLLGQECGLLICDFSDGFDANSFSAALGCVTGGGLVVIIPADSDSLSLSEQWFDIALGSLIQVEQSKPLPELPQMESASAEPLAQQKIAVEKIRKVVEGHRKRPLVMTADRGRGKSSALGIAAAELMEARDLHIVVTAPSLATVAPVFEHAHRLLPEAVIKKGSIQLGQSTLTFIAPDALLRMPPECDLLLVDEASAIPIPMLQKMVERHHRCVFSTTIHGYEGCGRGFTLKFQAWLRQQRPGAVFHHLDQPIRWNDNDPVERWLFETFLLNAELEAPPLPVLPPIKLELIDKQQLVVQPDLLRSCFALLVNAHYQTSPNDLMLLLEDDAIQLYAAFSEQYCLGCMLTIKEGELEEPLIKSIQQGQRRPRGHLVPVMLTNHLGLTQAASQASLRVMRIATHPDYQQQGVGSAMLEQLTQRSGSQFMSTSFGATSELIRFWRKNGFVPVKLGVQRDQASGCHSVVMVKGNFDWISVAEQHFHQSMRYLFGDVFADIETDIVRNLLRKEDASVAECEFERLVRNYSLGGAGFESVAPFIANWVLSSNKAIIGCSSLVIRKVLQQRSWQACSEEFGFTGKKQTEQQLRTDIQALLDIV</sequence>
<comment type="subcellular location">
    <subcellularLocation>
        <location evidence="9">Cytoplasm</location>
    </subcellularLocation>
</comment>
<comment type="function">
    <text evidence="9">Catalyzes the formation of N(4)-acetylcytidine (ac(4)C) at the wobble position of tRNA(Met), by using acetyl-CoA as an acetyl donor and ATP (or GTP).</text>
</comment>
<evidence type="ECO:0000256" key="1">
    <source>
        <dbReference type="ARBA" id="ARBA00022490"/>
    </source>
</evidence>
<evidence type="ECO:0000256" key="4">
    <source>
        <dbReference type="ARBA" id="ARBA00022694"/>
    </source>
</evidence>
<dbReference type="Pfam" id="PF05127">
    <property type="entry name" value="NAT10_TcmA_helicase"/>
    <property type="match status" value="1"/>
</dbReference>
<evidence type="ECO:0000256" key="2">
    <source>
        <dbReference type="ARBA" id="ARBA00022555"/>
    </source>
</evidence>
<keyword evidence="3 9" id="KW-0808">Transferase</keyword>
<gene>
    <name evidence="9" type="primary">tmcA</name>
    <name evidence="10" type="ORF">TW71_14325</name>
</gene>
<dbReference type="Pfam" id="PF13718">
    <property type="entry name" value="GNAT_acetyltr_2"/>
    <property type="match status" value="2"/>
</dbReference>
<dbReference type="GO" id="GO:0051391">
    <property type="term" value="P:tRNA acetylation"/>
    <property type="evidence" value="ECO:0007669"/>
    <property type="project" value="UniProtKB-UniRule"/>
</dbReference>
<dbReference type="Gene3D" id="1.20.120.890">
    <property type="entry name" value="tRNA(Met) cytidine acetyltransferase, tail domain"/>
    <property type="match status" value="1"/>
</dbReference>
<dbReference type="InterPro" id="IPR000182">
    <property type="entry name" value="GNAT_dom"/>
</dbReference>
<evidence type="ECO:0000256" key="3">
    <source>
        <dbReference type="ARBA" id="ARBA00022679"/>
    </source>
</evidence>
<evidence type="ECO:0000256" key="8">
    <source>
        <dbReference type="ARBA" id="ARBA00023315"/>
    </source>
</evidence>
<evidence type="ECO:0000313" key="10">
    <source>
        <dbReference type="EMBL" id="KJY71192.1"/>
    </source>
</evidence>
<feature type="binding site" evidence="9">
    <location>
        <position position="502"/>
    </location>
    <ligand>
        <name>acetyl-CoA</name>
        <dbReference type="ChEBI" id="CHEBI:57288"/>
    </ligand>
</feature>
<dbReference type="RefSeq" id="WP_045986337.1">
    <property type="nucleotide sequence ID" value="NZ_CP063052.1"/>
</dbReference>
<dbReference type="GO" id="GO:1990883">
    <property type="term" value="F:18S rRNA cytidine N-acetyltransferase activity"/>
    <property type="evidence" value="ECO:0007669"/>
    <property type="project" value="TreeGrafter"/>
</dbReference>
<feature type="binding site" evidence="9">
    <location>
        <begin position="465"/>
        <end position="467"/>
    </location>
    <ligand>
        <name>acetyl-CoA</name>
        <dbReference type="ChEBI" id="CHEBI:57288"/>
    </ligand>
</feature>
<keyword evidence="2 9" id="KW-0820">tRNA-binding</keyword>
<dbReference type="InterPro" id="IPR032672">
    <property type="entry name" value="TmcA/NAT10/Kre33"/>
</dbReference>
<dbReference type="SUPFAM" id="SSF52540">
    <property type="entry name" value="P-loop containing nucleoside triphosphate hydrolases"/>
    <property type="match status" value="1"/>
</dbReference>
<dbReference type="PANTHER" id="PTHR10925">
    <property type="entry name" value="N-ACETYLTRANSFERASE 10"/>
    <property type="match status" value="1"/>
</dbReference>
<dbReference type="PANTHER" id="PTHR10925:SF5">
    <property type="entry name" value="RNA CYTIDINE ACETYLTRANSFERASE"/>
    <property type="match status" value="1"/>
</dbReference>
<dbReference type="SUPFAM" id="SSF55729">
    <property type="entry name" value="Acyl-CoA N-acyltransferases (Nat)"/>
    <property type="match status" value="1"/>
</dbReference>
<comment type="similarity">
    <text evidence="9">Belongs to the TmcA family.</text>
</comment>
<dbReference type="GO" id="GO:0051392">
    <property type="term" value="F:tRNA cytidine N4-acetyltransferase activity"/>
    <property type="evidence" value="ECO:0007669"/>
    <property type="project" value="UniProtKB-UniRule"/>
</dbReference>
<comment type="caution">
    <text evidence="10">The sequence shown here is derived from an EMBL/GenBank/DDBJ whole genome shotgun (WGS) entry which is preliminary data.</text>
</comment>
<keyword evidence="6 9" id="KW-0067">ATP-binding</keyword>
<dbReference type="InterPro" id="IPR007807">
    <property type="entry name" value="TcmA/NAT10_helicase"/>
</dbReference>
<dbReference type="Pfam" id="PF08351">
    <property type="entry name" value="TmcA_N"/>
    <property type="match status" value="1"/>
</dbReference>
<name>A0A837G5J0_9VIBR</name>
<evidence type="ECO:0000256" key="5">
    <source>
        <dbReference type="ARBA" id="ARBA00022741"/>
    </source>
</evidence>
<keyword evidence="5 9" id="KW-0547">Nucleotide-binding</keyword>
<comment type="catalytic activity">
    <reaction evidence="9">
        <text>cytidine(34) in elongator tRNA(Met) + acetyl-CoA + ATP + H2O = N(4)-acetylcytidine(34) in elongator tRNA(Met) + ADP + phosphate + CoA + H(+)</text>
        <dbReference type="Rhea" id="RHEA:43788"/>
        <dbReference type="Rhea" id="RHEA-COMP:10693"/>
        <dbReference type="Rhea" id="RHEA-COMP:10694"/>
        <dbReference type="ChEBI" id="CHEBI:15377"/>
        <dbReference type="ChEBI" id="CHEBI:15378"/>
        <dbReference type="ChEBI" id="CHEBI:30616"/>
        <dbReference type="ChEBI" id="CHEBI:43474"/>
        <dbReference type="ChEBI" id="CHEBI:57287"/>
        <dbReference type="ChEBI" id="CHEBI:57288"/>
        <dbReference type="ChEBI" id="CHEBI:74900"/>
        <dbReference type="ChEBI" id="CHEBI:82748"/>
        <dbReference type="ChEBI" id="CHEBI:456216"/>
        <dbReference type="EC" id="2.3.1.193"/>
    </reaction>
</comment>
<accession>A0A837G5J0</accession>
<evidence type="ECO:0000256" key="6">
    <source>
        <dbReference type="ARBA" id="ARBA00022840"/>
    </source>
</evidence>
<dbReference type="Gene3D" id="3.40.50.11040">
    <property type="match status" value="1"/>
</dbReference>
<evidence type="ECO:0000256" key="9">
    <source>
        <dbReference type="HAMAP-Rule" id="MF_01886"/>
    </source>
</evidence>
<dbReference type="EMBL" id="JXXR01000016">
    <property type="protein sequence ID" value="KJY71192.1"/>
    <property type="molecule type" value="Genomic_DNA"/>
</dbReference>
<proteinExistence type="inferred from homology"/>
<dbReference type="AlphaFoldDB" id="A0A837G5J0"/>
<keyword evidence="1 9" id="KW-0963">Cytoplasm</keyword>
<dbReference type="HAMAP" id="MF_01886">
    <property type="entry name" value="tRNA_acetyltr_TmcA"/>
    <property type="match status" value="1"/>
</dbReference>
<dbReference type="PROSITE" id="PS51186">
    <property type="entry name" value="GNAT"/>
    <property type="match status" value="1"/>
</dbReference>
<dbReference type="GO" id="GO:0000049">
    <property type="term" value="F:tRNA binding"/>
    <property type="evidence" value="ECO:0007669"/>
    <property type="project" value="UniProtKB-UniRule"/>
</dbReference>
<keyword evidence="7 9" id="KW-0694">RNA-binding</keyword>
<dbReference type="InterPro" id="IPR016181">
    <property type="entry name" value="Acyl_CoA_acyltransferase"/>
</dbReference>
<feature type="binding site" evidence="9">
    <location>
        <position position="153"/>
    </location>
    <ligand>
        <name>ATP</name>
        <dbReference type="ChEBI" id="CHEBI:30616"/>
    </ligand>
</feature>
<dbReference type="Gene3D" id="3.40.50.300">
    <property type="entry name" value="P-loop containing nucleotide triphosphate hydrolases"/>
    <property type="match status" value="1"/>
</dbReference>
<protein>
    <recommendedName>
        <fullName evidence="9">tRNA(Met) cytidine acetyltransferase TmcA</fullName>
        <ecNumber evidence="9">2.3.1.193</ecNumber>
    </recommendedName>
</protein>
<organism evidence="10">
    <name type="scientific">Vibrio coralliilyticus</name>
    <dbReference type="NCBI Taxonomy" id="190893"/>
    <lineage>
        <taxon>Bacteria</taxon>
        <taxon>Pseudomonadati</taxon>
        <taxon>Pseudomonadota</taxon>
        <taxon>Gammaproteobacteria</taxon>
        <taxon>Vibrionales</taxon>
        <taxon>Vibrionaceae</taxon>
        <taxon>Vibrio</taxon>
    </lineage>
</organism>
<dbReference type="InterPro" id="IPR024914">
    <property type="entry name" value="tRNA_acetyltr_TmcA"/>
</dbReference>
<feature type="binding site" evidence="9">
    <location>
        <position position="321"/>
    </location>
    <ligand>
        <name>ATP</name>
        <dbReference type="ChEBI" id="CHEBI:30616"/>
    </ligand>
</feature>
<keyword evidence="4 9" id="KW-0819">tRNA processing</keyword>
<dbReference type="InterPro" id="IPR038321">
    <property type="entry name" value="TmcA_C_sf"/>
</dbReference>